<reference evidence="2 3" key="1">
    <citation type="submission" date="2023-07" db="EMBL/GenBank/DDBJ databases">
        <title>Comparative genomics of wheat-associated soil bacteria to identify genetic determinants of phenazine resistance.</title>
        <authorList>
            <person name="Mouncey N."/>
        </authorList>
    </citation>
    <scope>NUCLEOTIDE SEQUENCE [LARGE SCALE GENOMIC DNA]</scope>
    <source>
        <strain evidence="2 3">V3I3</strain>
    </source>
</reference>
<protein>
    <submittedName>
        <fullName evidence="2">Catechol 2,3-dioxygenase-like lactoylglutathione lyase family enzyme</fullName>
    </submittedName>
</protein>
<dbReference type="SUPFAM" id="SSF54593">
    <property type="entry name" value="Glyoxalase/Bleomycin resistance protein/Dihydroxybiphenyl dioxygenase"/>
    <property type="match status" value="1"/>
</dbReference>
<keyword evidence="3" id="KW-1185">Reference proteome</keyword>
<sequence length="136" mass="14552">MRKGAEMVTIRDAFPGFSVNDINAAREFYGTRLGLSVADGEMGDLQISLPSGQAVFVYPKSNHEPASFTILNLVVDDIDRAVDELNASGIETKIYTAPDDFGTDERGIVRGSASGEGPDIAWFRDPAGNVVSVLVT</sequence>
<accession>A0ABU0R486</accession>
<name>A0ABU0R486_9MICO</name>
<dbReference type="InterPro" id="IPR029068">
    <property type="entry name" value="Glyas_Bleomycin-R_OHBP_Dase"/>
</dbReference>
<evidence type="ECO:0000313" key="2">
    <source>
        <dbReference type="EMBL" id="MDQ0892891.1"/>
    </source>
</evidence>
<dbReference type="PROSITE" id="PS51819">
    <property type="entry name" value="VOC"/>
    <property type="match status" value="1"/>
</dbReference>
<evidence type="ECO:0000259" key="1">
    <source>
        <dbReference type="PROSITE" id="PS51819"/>
    </source>
</evidence>
<dbReference type="Pfam" id="PF00903">
    <property type="entry name" value="Glyoxalase"/>
    <property type="match status" value="1"/>
</dbReference>
<comment type="caution">
    <text evidence="2">The sequence shown here is derived from an EMBL/GenBank/DDBJ whole genome shotgun (WGS) entry which is preliminary data.</text>
</comment>
<dbReference type="InterPro" id="IPR037523">
    <property type="entry name" value="VOC_core"/>
</dbReference>
<feature type="domain" description="VOC" evidence="1">
    <location>
        <begin position="11"/>
        <end position="136"/>
    </location>
</feature>
<dbReference type="EMBL" id="JAUSYY010000001">
    <property type="protein sequence ID" value="MDQ0892891.1"/>
    <property type="molecule type" value="Genomic_DNA"/>
</dbReference>
<proteinExistence type="predicted"/>
<organism evidence="2 3">
    <name type="scientific">Agromyces ramosus</name>
    <dbReference type="NCBI Taxonomy" id="33879"/>
    <lineage>
        <taxon>Bacteria</taxon>
        <taxon>Bacillati</taxon>
        <taxon>Actinomycetota</taxon>
        <taxon>Actinomycetes</taxon>
        <taxon>Micrococcales</taxon>
        <taxon>Microbacteriaceae</taxon>
        <taxon>Agromyces</taxon>
    </lineage>
</organism>
<dbReference type="InterPro" id="IPR004360">
    <property type="entry name" value="Glyas_Fos-R_dOase_dom"/>
</dbReference>
<dbReference type="Gene3D" id="3.10.180.10">
    <property type="entry name" value="2,3-Dihydroxybiphenyl 1,2-Dioxygenase, domain 1"/>
    <property type="match status" value="1"/>
</dbReference>
<dbReference type="Proteomes" id="UP001239083">
    <property type="component" value="Unassembled WGS sequence"/>
</dbReference>
<gene>
    <name evidence="2" type="ORF">QFZ26_000446</name>
</gene>
<evidence type="ECO:0000313" key="3">
    <source>
        <dbReference type="Proteomes" id="UP001239083"/>
    </source>
</evidence>